<evidence type="ECO:0000259" key="4">
    <source>
        <dbReference type="Pfam" id="PF12612"/>
    </source>
</evidence>
<accession>A0A1C7NSY2</accession>
<dbReference type="GO" id="GO:0048487">
    <property type="term" value="F:beta-tubulin binding"/>
    <property type="evidence" value="ECO:0007669"/>
    <property type="project" value="InterPro"/>
</dbReference>
<comment type="caution">
    <text evidence="6">The sequence shown here is derived from an EMBL/GenBank/DDBJ whole genome shotgun (WGS) entry which is preliminary data.</text>
</comment>
<evidence type="ECO:0000313" key="6">
    <source>
        <dbReference type="EMBL" id="OBZ90614.1"/>
    </source>
</evidence>
<dbReference type="PROSITE" id="PS50077">
    <property type="entry name" value="HEAT_REPEAT"/>
    <property type="match status" value="1"/>
</dbReference>
<dbReference type="Proteomes" id="UP000093000">
    <property type="component" value="Unassembled WGS sequence"/>
</dbReference>
<dbReference type="PANTHER" id="PTHR12658:SF0">
    <property type="entry name" value="TUBULIN-SPECIFIC CHAPERONE D"/>
    <property type="match status" value="1"/>
</dbReference>
<feature type="repeat" description="HEAT" evidence="2">
    <location>
        <begin position="352"/>
        <end position="389"/>
    </location>
</feature>
<dbReference type="InParanoid" id="A0A1C7NSY2"/>
<dbReference type="InterPro" id="IPR011989">
    <property type="entry name" value="ARM-like"/>
</dbReference>
<keyword evidence="1" id="KW-0143">Chaperone</keyword>
<sequence length="1170" mass="133574">MEEDLLMEEHVCASQRSHFEHKEEFLGLVEILTRRNQQVKVASDALDQMAVVLDSYQEQAHLLDPSLESMIEPTMKQLRHDIEDKKLVTETTNLLFRFMYLLTKTRGYKTIVKFMSHEVTDLEPVFECLSNIDSKRTDLWEARYVCFIWLSLICMIPFDLKRIDSGQQEKSLIEKMLDLCKSYLCSTGKERDGASLLIARLLSRQDLCSQYLIPYIEWAKQRLGSDADVFETTGILQSLCITYQLSPRSVLLPTLDDTIMPLLSMRFFDDYANNSLIRKLRTKLTQRVGLCYLRPKVASWRYKRGNRSLRQNLENSERENGLISNQSIIQKHQYEKEEEEEEEEISDSLEVVIEILLNGLRDKDTIVRWSSAKGIGRITQRLPQELAEDVVGSLLELFEENTLINKADGSLNLSAVSDHTWHGASLAIAELARRGLLLPDRLEETIPWILRGLKFDLKRGSHSIGAHVRDACCYVCWAFARAYAPEIIQPFVTEIARNLVVVSMFDREVNVRRASSAAFQENVGRQGIFPHGIEIIQKADYFSLGNRNTAFLNISFDIARFDEYRYHLIQHLALITSKHWDKAMRILASKALYNLVALDPVYFIRTVLPTLIPEASNKDMQISHGALLAIAEISSALYHQQQPEITEQYYQLSGSLEFIISQIPPKSLTTFGSEHTREAACHLMTCLSQTQLKISDDTLLNWKKVIHTSLERKEESVQEFAVLAFGSVAKAFGFKKEELDMALKKVDSQNINYYSRRGYALALGTIDYCAYPEGLHRVILQLCKGSQYQDNHNLNDAEAKRNAVIGLNNVLLGLGDRLKTAISLDDFQLILQSLEECFRDYSTDQRGDVGSWVRTAAMDLVDYLLPHISELDSLSPEQPYLSIEHTSRIIAAILKQSVERIDKVRANAGKVLCNLVLSSEHLQYPGQDCLRKYIRRDLSWSTPSDLYPVMVHILAIPEYRFELLSGLIASAGGLTESLVRHSSACLIDYMNNLPVTEPTQLSLEVMFKTLSDIMSKHEKQDRVTIPLLDVIGLLYESGTLLKITKESLHIKLFNLVKKENFKSKNIRKLLASIKVYVGLISVESQQVRTKALQQLLTYLVHAFPRIRIETSDQLFTQLSISEEADESEDMMEAIGIITGTDWTQPMEQIKAERDKLYALLNIPKPMLVKK</sequence>
<protein>
    <submittedName>
        <fullName evidence="6">Tubulin-specific chaperone D</fullName>
    </submittedName>
</protein>
<evidence type="ECO:0000256" key="1">
    <source>
        <dbReference type="ARBA" id="ARBA00023186"/>
    </source>
</evidence>
<feature type="domain" description="Tubulin-folding cofactor D C-terminal" evidence="4">
    <location>
        <begin position="888"/>
        <end position="1068"/>
    </location>
</feature>
<dbReference type="Pfam" id="PF12612">
    <property type="entry name" value="TFCD_C"/>
    <property type="match status" value="1"/>
</dbReference>
<proteinExistence type="predicted"/>
<dbReference type="GO" id="GO:0000226">
    <property type="term" value="P:microtubule cytoskeleton organization"/>
    <property type="evidence" value="ECO:0007669"/>
    <property type="project" value="TreeGrafter"/>
</dbReference>
<evidence type="ECO:0000256" key="3">
    <source>
        <dbReference type="SAM" id="Coils"/>
    </source>
</evidence>
<feature type="coiled-coil region" evidence="3">
    <location>
        <begin position="306"/>
        <end position="351"/>
    </location>
</feature>
<organism evidence="6 7">
    <name type="scientific">Choanephora cucurbitarum</name>
    <dbReference type="NCBI Taxonomy" id="101091"/>
    <lineage>
        <taxon>Eukaryota</taxon>
        <taxon>Fungi</taxon>
        <taxon>Fungi incertae sedis</taxon>
        <taxon>Mucoromycota</taxon>
        <taxon>Mucoromycotina</taxon>
        <taxon>Mucoromycetes</taxon>
        <taxon>Mucorales</taxon>
        <taxon>Mucorineae</taxon>
        <taxon>Choanephoraceae</taxon>
        <taxon>Choanephoroideae</taxon>
        <taxon>Choanephora</taxon>
    </lineage>
</organism>
<evidence type="ECO:0000259" key="5">
    <source>
        <dbReference type="Pfam" id="PF25767"/>
    </source>
</evidence>
<dbReference type="EMBL" id="LUGH01000041">
    <property type="protein sequence ID" value="OBZ90614.1"/>
    <property type="molecule type" value="Genomic_DNA"/>
</dbReference>
<keyword evidence="3" id="KW-0175">Coiled coil</keyword>
<evidence type="ECO:0000313" key="7">
    <source>
        <dbReference type="Proteomes" id="UP000093000"/>
    </source>
</evidence>
<dbReference type="Pfam" id="PF25767">
    <property type="entry name" value="ARM_TBCD_2nd"/>
    <property type="match status" value="1"/>
</dbReference>
<dbReference type="Pfam" id="PF23579">
    <property type="entry name" value="ARM_TBCD"/>
    <property type="match status" value="1"/>
</dbReference>
<dbReference type="OrthoDB" id="10253476at2759"/>
<dbReference type="FunCoup" id="A0A1C7NSY2">
    <property type="interactions" value="526"/>
</dbReference>
<dbReference type="InterPro" id="IPR022577">
    <property type="entry name" value="TBCD_C"/>
</dbReference>
<dbReference type="Gene3D" id="1.25.10.10">
    <property type="entry name" value="Leucine-rich Repeat Variant"/>
    <property type="match status" value="2"/>
</dbReference>
<dbReference type="AlphaFoldDB" id="A0A1C7NSY2"/>
<name>A0A1C7NSY2_9FUNG</name>
<keyword evidence="7" id="KW-1185">Reference proteome</keyword>
<dbReference type="STRING" id="101091.A0A1C7NSY2"/>
<dbReference type="GO" id="GO:0005096">
    <property type="term" value="F:GTPase activator activity"/>
    <property type="evidence" value="ECO:0007669"/>
    <property type="project" value="InterPro"/>
</dbReference>
<feature type="domain" description="Tubulin-folding cofactor D ARM repeats" evidence="5">
    <location>
        <begin position="276"/>
        <end position="533"/>
    </location>
</feature>
<reference evidence="6 7" key="1">
    <citation type="submission" date="2016-03" db="EMBL/GenBank/DDBJ databases">
        <title>Choanephora cucurbitarum.</title>
        <authorList>
            <person name="Min B."/>
            <person name="Park H."/>
            <person name="Park J.-H."/>
            <person name="Shin H.-D."/>
            <person name="Choi I.-G."/>
        </authorList>
    </citation>
    <scope>NUCLEOTIDE SEQUENCE [LARGE SCALE GENOMIC DNA]</scope>
    <source>
        <strain evidence="6 7">KUS-F28377</strain>
    </source>
</reference>
<dbReference type="SUPFAM" id="SSF48371">
    <property type="entry name" value="ARM repeat"/>
    <property type="match status" value="1"/>
</dbReference>
<dbReference type="InterPro" id="IPR016024">
    <property type="entry name" value="ARM-type_fold"/>
</dbReference>
<gene>
    <name evidence="6" type="primary">TBCD</name>
    <name evidence="6" type="ORF">A0J61_01332</name>
</gene>
<dbReference type="GO" id="GO:0007021">
    <property type="term" value="P:tubulin complex assembly"/>
    <property type="evidence" value="ECO:0007669"/>
    <property type="project" value="InterPro"/>
</dbReference>
<dbReference type="PANTHER" id="PTHR12658">
    <property type="entry name" value="BETA-TUBULIN COFACTOR D"/>
    <property type="match status" value="1"/>
</dbReference>
<dbReference type="InterPro" id="IPR021133">
    <property type="entry name" value="HEAT_type_2"/>
</dbReference>
<evidence type="ECO:0000256" key="2">
    <source>
        <dbReference type="PROSITE-ProRule" id="PRU00103"/>
    </source>
</evidence>
<dbReference type="InterPro" id="IPR033162">
    <property type="entry name" value="TBCD"/>
</dbReference>
<dbReference type="InterPro" id="IPR058033">
    <property type="entry name" value="ARM_TBCD_2nd"/>
</dbReference>
<dbReference type="GO" id="GO:0007023">
    <property type="term" value="P:post-chaperonin tubulin folding pathway"/>
    <property type="evidence" value="ECO:0007669"/>
    <property type="project" value="InterPro"/>
</dbReference>